<dbReference type="Gene3D" id="2.40.160.120">
    <property type="match status" value="1"/>
</dbReference>
<dbReference type="InterPro" id="IPR036598">
    <property type="entry name" value="GOLD_dom_sf"/>
</dbReference>
<evidence type="ECO:0000256" key="3">
    <source>
        <dbReference type="ARBA" id="ARBA00023055"/>
    </source>
</evidence>
<dbReference type="PANTHER" id="PTHR10972">
    <property type="entry name" value="OXYSTEROL-BINDING PROTEIN-RELATED"/>
    <property type="match status" value="1"/>
</dbReference>
<dbReference type="PANTHER" id="PTHR10972:SF203">
    <property type="entry name" value="OXYSTEROL-BINDING PROTEIN HOMOLOG 3"/>
    <property type="match status" value="1"/>
</dbReference>
<dbReference type="FunFam" id="2.40.160.120:FF:000001">
    <property type="entry name" value="Oxysterol-binding protein"/>
    <property type="match status" value="1"/>
</dbReference>
<evidence type="ECO:0000256" key="1">
    <source>
        <dbReference type="ARBA" id="ARBA00008842"/>
    </source>
</evidence>
<dbReference type="GO" id="GO:0032934">
    <property type="term" value="F:sterol binding"/>
    <property type="evidence" value="ECO:0007669"/>
    <property type="project" value="TreeGrafter"/>
</dbReference>
<dbReference type="GO" id="GO:0006897">
    <property type="term" value="P:endocytosis"/>
    <property type="evidence" value="ECO:0007669"/>
    <property type="project" value="TreeGrafter"/>
</dbReference>
<evidence type="ECO:0000256" key="4">
    <source>
        <dbReference type="ARBA" id="ARBA00023121"/>
    </source>
</evidence>
<dbReference type="GO" id="GO:0034727">
    <property type="term" value="P:piecemeal microautophagy of the nucleus"/>
    <property type="evidence" value="ECO:0007669"/>
    <property type="project" value="TreeGrafter"/>
</dbReference>
<keyword evidence="8" id="KW-1185">Reference proteome</keyword>
<dbReference type="OrthoDB" id="1854502at2759"/>
<accession>A0A109UY74</accession>
<feature type="region of interest" description="Disordered" evidence="5">
    <location>
        <begin position="558"/>
        <end position="580"/>
    </location>
</feature>
<dbReference type="PROSITE" id="PS50003">
    <property type="entry name" value="PH_DOMAIN"/>
    <property type="match status" value="1"/>
</dbReference>
<dbReference type="InterPro" id="IPR000648">
    <property type="entry name" value="Oxysterol-bd"/>
</dbReference>
<dbReference type="SUPFAM" id="SSF101576">
    <property type="entry name" value="Supernatant protein factor (SPF), C-terminal domain"/>
    <property type="match status" value="1"/>
</dbReference>
<dbReference type="Gene3D" id="2.30.29.30">
    <property type="entry name" value="Pleckstrin-homology domain (PH domain)/Phosphotyrosine-binding domain (PTB)"/>
    <property type="match status" value="1"/>
</dbReference>
<dbReference type="EMBL" id="CP014243">
    <property type="protein sequence ID" value="AMD19743.1"/>
    <property type="molecule type" value="Genomic_DNA"/>
</dbReference>
<dbReference type="Pfam" id="PF15409">
    <property type="entry name" value="PH_8"/>
    <property type="match status" value="1"/>
</dbReference>
<keyword evidence="3" id="KW-0445">Lipid transport</keyword>
<comment type="similarity">
    <text evidence="1">Belongs to the OSBP family.</text>
</comment>
<sequence length="959" mass="108860">METIDIQNKSFVLRWVKVKRGDVVNYQLKPLKRSICFGIYKKVKDSPVPSVTVASKGSPSQNWNLSSPIEMPQVHIEADDTNLMTEFRNRALSLSSSTLTRDDLEDSNGLSPSPELQVRLDQSGLLKVLWNGNVNGNELHQGSLSAEDDTEDSYYAFVLDNTYSKTARKKVLFNASVIHHPPYYDCESTLSKDENTQDFPSCTNSTSVYGLPTVNNYSQSELFRLKQGRILQGYLLKKRRKRLQGFKKRFFKLDYKYGTLSYYINERNSVCRGEMVINLSTVSANKKTRLIVIDSGMEIWALKAREEQEWLTWIEAIQSCYNKQNSKNAVENASQKVNLQGQAQALMTELHLAQTKLQECKNYAMRNSQYYERNGPKNSVVPTPSDSGSSTLSSTKVPFIRNRNVSVAENSNGNNDARIVAPLVSNSTLGNHASSNNLNGQANENMMYEKLTELEHYIATISTQCRMIFTSPLFVTFTTADRPDKNASTKSSAAASVFSEEFFDALDDVNAVIMLDDEEGVDTLDQKLFNGSMQQILDEEYETDTSRALVGSEFHDIQRTPSHDIQRTPSPDKQSSDSKGLFPLPITETIIRRDDVLKPTTPPPSLLSFLRKNVGKDLNSISMPITSNEPITVLQLMAETFEYSELLTNAALTENPIDRLAFVAAFAMSYLSIHRVKARAMRKPLNPLLGETYELIREDKGFRLISEKVSHKPQVFAFHVEHSEWECNYAISPVQKFWGKSLEFTNEGIIRVTIKSTGEKFQWSQPSMLLKNIITGERYVEPSNQFEVTSSEGARAVVSFKHSGMFSSRSEDLNILLYDKNGKLCDSLKGQWTSGIIHNRTGEVIWKVGDLIADAPKKFGFTKFAANLNGITKLEEGNLPPTDCRLRPDLRLYEAGVIEASEELKLKLEKQQRERRNNGLDFRPLYFTKHNGEWRYITGSNSYWEKRRRQDWHDAPQIW</sequence>
<dbReference type="GO" id="GO:0097038">
    <property type="term" value="C:perinuclear endoplasmic reticulum"/>
    <property type="evidence" value="ECO:0007669"/>
    <property type="project" value="TreeGrafter"/>
</dbReference>
<dbReference type="CDD" id="cd13289">
    <property type="entry name" value="PH_Osh3p_yeast"/>
    <property type="match status" value="1"/>
</dbReference>
<evidence type="ECO:0000259" key="6">
    <source>
        <dbReference type="PROSITE" id="PS50003"/>
    </source>
</evidence>
<dbReference type="GO" id="GO:0006887">
    <property type="term" value="P:exocytosis"/>
    <property type="evidence" value="ECO:0007669"/>
    <property type="project" value="TreeGrafter"/>
</dbReference>
<dbReference type="InterPro" id="IPR041680">
    <property type="entry name" value="PH_8"/>
</dbReference>
<dbReference type="SUPFAM" id="SSF144000">
    <property type="entry name" value="Oxysterol-binding protein-like"/>
    <property type="match status" value="1"/>
</dbReference>
<gene>
    <name evidence="7" type="ORF">AW171_hschr31594</name>
</gene>
<organism evidence="7 8">
    <name type="scientific">Eremothecium sinecaudum</name>
    <dbReference type="NCBI Taxonomy" id="45286"/>
    <lineage>
        <taxon>Eukaryota</taxon>
        <taxon>Fungi</taxon>
        <taxon>Dikarya</taxon>
        <taxon>Ascomycota</taxon>
        <taxon>Saccharomycotina</taxon>
        <taxon>Saccharomycetes</taxon>
        <taxon>Saccharomycetales</taxon>
        <taxon>Saccharomycetaceae</taxon>
        <taxon>Eremothecium</taxon>
    </lineage>
</organism>
<dbReference type="GO" id="GO:0005886">
    <property type="term" value="C:plasma membrane"/>
    <property type="evidence" value="ECO:0007669"/>
    <property type="project" value="TreeGrafter"/>
</dbReference>
<reference evidence="7 8" key="1">
    <citation type="submission" date="2016-01" db="EMBL/GenBank/DDBJ databases">
        <title>Genome sequence of the yeast Holleya sinecauda.</title>
        <authorList>
            <person name="Dietrich F.S."/>
        </authorList>
    </citation>
    <scope>NUCLEOTIDE SEQUENCE [LARGE SCALE GENOMIC DNA]</scope>
    <source>
        <strain evidence="7 8">ATCC 58844</strain>
    </source>
</reference>
<dbReference type="Pfam" id="PF01237">
    <property type="entry name" value="Oxysterol_BP"/>
    <property type="match status" value="1"/>
</dbReference>
<evidence type="ECO:0000313" key="8">
    <source>
        <dbReference type="Proteomes" id="UP000243052"/>
    </source>
</evidence>
<dbReference type="GO" id="GO:0120009">
    <property type="term" value="P:intermembrane lipid transfer"/>
    <property type="evidence" value="ECO:0007669"/>
    <property type="project" value="UniProtKB-ARBA"/>
</dbReference>
<dbReference type="GO" id="GO:0032541">
    <property type="term" value="C:cortical endoplasmic reticulum"/>
    <property type="evidence" value="ECO:0007669"/>
    <property type="project" value="TreeGrafter"/>
</dbReference>
<evidence type="ECO:0000256" key="2">
    <source>
        <dbReference type="ARBA" id="ARBA00022448"/>
    </source>
</evidence>
<proteinExistence type="inferred from homology"/>
<feature type="compositionally biased region" description="Polar residues" evidence="5">
    <location>
        <begin position="371"/>
        <end position="382"/>
    </location>
</feature>
<dbReference type="SMART" id="SM00233">
    <property type="entry name" value="PH"/>
    <property type="match status" value="1"/>
</dbReference>
<evidence type="ECO:0000313" key="7">
    <source>
        <dbReference type="EMBL" id="AMD19743.1"/>
    </source>
</evidence>
<keyword evidence="2" id="KW-0813">Transport</keyword>
<dbReference type="GO" id="GO:0005829">
    <property type="term" value="C:cytosol"/>
    <property type="evidence" value="ECO:0007669"/>
    <property type="project" value="TreeGrafter"/>
</dbReference>
<evidence type="ECO:0000256" key="5">
    <source>
        <dbReference type="SAM" id="MobiDB-lite"/>
    </source>
</evidence>
<dbReference type="GeneID" id="28722958"/>
<feature type="compositionally biased region" description="Low complexity" evidence="5">
    <location>
        <begin position="383"/>
        <end position="394"/>
    </location>
</feature>
<feature type="domain" description="PH" evidence="6">
    <location>
        <begin position="228"/>
        <end position="322"/>
    </location>
</feature>
<dbReference type="InterPro" id="IPR037239">
    <property type="entry name" value="OSBP_sf"/>
</dbReference>
<protein>
    <submittedName>
        <fullName evidence="7">HCL408Wp</fullName>
    </submittedName>
</protein>
<dbReference type="AlphaFoldDB" id="A0A109UY74"/>
<dbReference type="RefSeq" id="XP_017986739.1">
    <property type="nucleotide sequence ID" value="XM_018131373.1"/>
</dbReference>
<feature type="region of interest" description="Disordered" evidence="5">
    <location>
        <begin position="371"/>
        <end position="394"/>
    </location>
</feature>
<dbReference type="InterPro" id="IPR011993">
    <property type="entry name" value="PH-like_dom_sf"/>
</dbReference>
<dbReference type="SUPFAM" id="SSF50729">
    <property type="entry name" value="PH domain-like"/>
    <property type="match status" value="1"/>
</dbReference>
<dbReference type="GO" id="GO:0030011">
    <property type="term" value="P:maintenance of cell polarity"/>
    <property type="evidence" value="ECO:0007669"/>
    <property type="project" value="TreeGrafter"/>
</dbReference>
<name>A0A109UY74_9SACH</name>
<dbReference type="Proteomes" id="UP000243052">
    <property type="component" value="Chromosome iii"/>
</dbReference>
<dbReference type="InterPro" id="IPR001849">
    <property type="entry name" value="PH_domain"/>
</dbReference>
<dbReference type="STRING" id="45286.A0A109UY74"/>
<dbReference type="GO" id="GO:0035621">
    <property type="term" value="P:ER to Golgi ceramide transport"/>
    <property type="evidence" value="ECO:0007669"/>
    <property type="project" value="TreeGrafter"/>
</dbReference>
<keyword evidence="4" id="KW-0446">Lipid-binding</keyword>